<dbReference type="GO" id="GO:0008250">
    <property type="term" value="C:oligosaccharyltransferase complex"/>
    <property type="evidence" value="ECO:0007669"/>
    <property type="project" value="TreeGrafter"/>
</dbReference>
<feature type="transmembrane region" description="Helical" evidence="9">
    <location>
        <begin position="270"/>
        <end position="288"/>
    </location>
</feature>
<dbReference type="EMBL" id="CAJZBQ010000035">
    <property type="protein sequence ID" value="CAG9323704.1"/>
    <property type="molecule type" value="Genomic_DNA"/>
</dbReference>
<evidence type="ECO:0000313" key="11">
    <source>
        <dbReference type="EMBL" id="CAG9323704.1"/>
    </source>
</evidence>
<dbReference type="Pfam" id="PF04756">
    <property type="entry name" value="OST3_OST6"/>
    <property type="match status" value="1"/>
</dbReference>
<evidence type="ECO:0000256" key="7">
    <source>
        <dbReference type="ARBA" id="ARBA00022989"/>
    </source>
</evidence>
<dbReference type="Proteomes" id="UP001162131">
    <property type="component" value="Unassembled WGS sequence"/>
</dbReference>
<feature type="transmembrane region" description="Helical" evidence="9">
    <location>
        <begin position="221"/>
        <end position="241"/>
    </location>
</feature>
<keyword evidence="8 9" id="KW-0472">Membrane</keyword>
<feature type="transmembrane region" description="Helical" evidence="9">
    <location>
        <begin position="187"/>
        <end position="209"/>
    </location>
</feature>
<keyword evidence="6" id="KW-0256">Endoplasmic reticulum</keyword>
<accession>A0AAU9JH19</accession>
<evidence type="ECO:0000313" key="12">
    <source>
        <dbReference type="Proteomes" id="UP001162131"/>
    </source>
</evidence>
<comment type="similarity">
    <text evidence="3">Belongs to the OST3/OST6 family.</text>
</comment>
<comment type="subcellular location">
    <subcellularLocation>
        <location evidence="2">Endoplasmic reticulum membrane</location>
        <topology evidence="2">Multi-pass membrane protein</topology>
    </subcellularLocation>
</comment>
<evidence type="ECO:0000256" key="8">
    <source>
        <dbReference type="ARBA" id="ARBA00023136"/>
    </source>
</evidence>
<organism evidence="11 12">
    <name type="scientific">Blepharisma stoltei</name>
    <dbReference type="NCBI Taxonomy" id="1481888"/>
    <lineage>
        <taxon>Eukaryota</taxon>
        <taxon>Sar</taxon>
        <taxon>Alveolata</taxon>
        <taxon>Ciliophora</taxon>
        <taxon>Postciliodesmatophora</taxon>
        <taxon>Heterotrichea</taxon>
        <taxon>Heterotrichida</taxon>
        <taxon>Blepharismidae</taxon>
        <taxon>Blepharisma</taxon>
    </lineage>
</organism>
<evidence type="ECO:0000256" key="6">
    <source>
        <dbReference type="ARBA" id="ARBA00022824"/>
    </source>
</evidence>
<evidence type="ECO:0000256" key="5">
    <source>
        <dbReference type="ARBA" id="ARBA00022729"/>
    </source>
</evidence>
<keyword evidence="4 9" id="KW-0812">Transmembrane</keyword>
<dbReference type="Gene3D" id="3.40.30.10">
    <property type="entry name" value="Glutaredoxin"/>
    <property type="match status" value="1"/>
</dbReference>
<reference evidence="11" key="1">
    <citation type="submission" date="2021-09" db="EMBL/GenBank/DDBJ databases">
        <authorList>
            <consortium name="AG Swart"/>
            <person name="Singh M."/>
            <person name="Singh A."/>
            <person name="Seah K."/>
            <person name="Emmerich C."/>
        </authorList>
    </citation>
    <scope>NUCLEOTIDE SEQUENCE</scope>
    <source>
        <strain evidence="11">ATCC30299</strain>
    </source>
</reference>
<keyword evidence="12" id="KW-1185">Reference proteome</keyword>
<evidence type="ECO:0000256" key="1">
    <source>
        <dbReference type="ARBA" id="ARBA00002791"/>
    </source>
</evidence>
<feature type="signal peptide" evidence="10">
    <location>
        <begin position="1"/>
        <end position="17"/>
    </location>
</feature>
<dbReference type="PANTHER" id="PTHR12692:SF0">
    <property type="entry name" value="GH11935P"/>
    <property type="match status" value="1"/>
</dbReference>
<dbReference type="GO" id="GO:0018279">
    <property type="term" value="P:protein N-linked glycosylation via asparagine"/>
    <property type="evidence" value="ECO:0007669"/>
    <property type="project" value="TreeGrafter"/>
</dbReference>
<evidence type="ECO:0000256" key="4">
    <source>
        <dbReference type="ARBA" id="ARBA00022692"/>
    </source>
</evidence>
<dbReference type="InterPro" id="IPR021149">
    <property type="entry name" value="OligosaccharylTrfase_OST3/OST6"/>
</dbReference>
<comment type="function">
    <text evidence="1">Subunit of the oligosaccharyl transferase (OST) complex that catalyzes the initial transfer of a defined glycan (Glc(3)Man(9)GlcNAc(2) in eukaryotes) from the lipid carrier dolichol-pyrophosphate to an asparagine residue within an Asn-X-Ser/Thr consensus motif in nascent polypeptide chains, the first step in protein N-glycosylation. N-glycosylation occurs cotranslationally and the complex associates with the Sec61 complex at the channel-forming translocon complex that mediates protein translocation across the endoplasmic reticulum (ER). All subunits are required for a maximal enzyme activity.</text>
</comment>
<gene>
    <name evidence="11" type="ORF">BSTOLATCC_MIC34744</name>
</gene>
<evidence type="ECO:0000256" key="9">
    <source>
        <dbReference type="SAM" id="Phobius"/>
    </source>
</evidence>
<dbReference type="PANTHER" id="PTHR12692">
    <property type="entry name" value="DOLICHYL-DIPHOSPHOOLIGOSACCHARIDE--PROTEIN GLYCOSYLTRANSFERASE-RELATED"/>
    <property type="match status" value="1"/>
</dbReference>
<name>A0AAU9JH19_9CILI</name>
<evidence type="ECO:0000256" key="10">
    <source>
        <dbReference type="SAM" id="SignalP"/>
    </source>
</evidence>
<evidence type="ECO:0000256" key="2">
    <source>
        <dbReference type="ARBA" id="ARBA00004477"/>
    </source>
</evidence>
<sequence length="350" mass="39588">MAKSLLALIFLLAFAYSIEPAGKAKLEKLRALSSASQGMIRLNTTGYYHYIVDSPRPYIVVVYFTADVTKFKCLQCEQIHGLLDQVIYSYKTAGAESNSDDPTQLPVFFAEIEYLTETQEIFQKHEFMSAPNLFVSKPKNILNNGKTFTVKREDMWEFNMGSDAHAYKLLEFINNRSGRNIQMQTPVLQSLMMFIYMVAIFLFIATLVYKLKDLLLVPYMWLFGSILVYFVCISGVVYDIIHGVPMVGSGQKGVPELIHSGQRSQYGAEGFLMGFLITIGGLGVVALGALSKLPPYRIRLFGFAILLAVIYSAYTIVSVYRIKARWYGPGFYPPDYYTRGPLMRDQGYSF</sequence>
<keyword evidence="5 10" id="KW-0732">Signal</keyword>
<dbReference type="AlphaFoldDB" id="A0AAU9JH19"/>
<evidence type="ECO:0000256" key="3">
    <source>
        <dbReference type="ARBA" id="ARBA00009561"/>
    </source>
</evidence>
<keyword evidence="7 9" id="KW-1133">Transmembrane helix</keyword>
<comment type="caution">
    <text evidence="11">The sequence shown here is derived from an EMBL/GenBank/DDBJ whole genome shotgun (WGS) entry which is preliminary data.</text>
</comment>
<protein>
    <submittedName>
        <fullName evidence="11">Uncharacterized protein</fullName>
    </submittedName>
</protein>
<feature type="transmembrane region" description="Helical" evidence="9">
    <location>
        <begin position="300"/>
        <end position="322"/>
    </location>
</feature>
<feature type="chain" id="PRO_5043728740" evidence="10">
    <location>
        <begin position="18"/>
        <end position="350"/>
    </location>
</feature>
<proteinExistence type="inferred from homology"/>